<feature type="domain" description="Fringe-like glycosyltransferase" evidence="13">
    <location>
        <begin position="76"/>
        <end position="197"/>
    </location>
</feature>
<keyword evidence="11 12" id="KW-0472">Membrane</keyword>
<keyword evidence="10 12" id="KW-1133">Transmembrane helix</keyword>
<evidence type="ECO:0000256" key="7">
    <source>
        <dbReference type="ARBA" id="ARBA00022692"/>
    </source>
</evidence>
<dbReference type="InterPro" id="IPR026050">
    <property type="entry name" value="C1GALT1/C1GALT1_chp1"/>
</dbReference>
<keyword evidence="5" id="KW-0328">Glycosyltransferase</keyword>
<dbReference type="EMBL" id="MTYJ01000168">
    <property type="protein sequence ID" value="OQV11569.1"/>
    <property type="molecule type" value="Genomic_DNA"/>
</dbReference>
<proteinExistence type="inferred from homology"/>
<evidence type="ECO:0000256" key="9">
    <source>
        <dbReference type="ARBA" id="ARBA00022968"/>
    </source>
</evidence>
<comment type="pathway">
    <text evidence="2">Protein modification; protein glycosylation.</text>
</comment>
<comment type="subcellular location">
    <subcellularLocation>
        <location evidence="1">Membrane</location>
        <topology evidence="1">Single-pass type II membrane protein</topology>
    </subcellularLocation>
</comment>
<evidence type="ECO:0000256" key="10">
    <source>
        <dbReference type="ARBA" id="ARBA00022989"/>
    </source>
</evidence>
<evidence type="ECO:0000256" key="1">
    <source>
        <dbReference type="ARBA" id="ARBA00004606"/>
    </source>
</evidence>
<evidence type="ECO:0000256" key="11">
    <source>
        <dbReference type="ARBA" id="ARBA00023136"/>
    </source>
</evidence>
<organism evidence="14 15">
    <name type="scientific">Hypsibius exemplaris</name>
    <name type="common">Freshwater tardigrade</name>
    <dbReference type="NCBI Taxonomy" id="2072580"/>
    <lineage>
        <taxon>Eukaryota</taxon>
        <taxon>Metazoa</taxon>
        <taxon>Ecdysozoa</taxon>
        <taxon>Tardigrada</taxon>
        <taxon>Eutardigrada</taxon>
        <taxon>Parachela</taxon>
        <taxon>Hypsibioidea</taxon>
        <taxon>Hypsibiidae</taxon>
        <taxon>Hypsibius</taxon>
    </lineage>
</organism>
<dbReference type="OrthoDB" id="414175at2759"/>
<evidence type="ECO:0000256" key="5">
    <source>
        <dbReference type="ARBA" id="ARBA00022676"/>
    </source>
</evidence>
<sequence>MTVPRTWRYFKLNHVQGSFLFLPILVLVICCLLLIQEAANRLNVLKENVLEGFKSSPNNEETFRIFCMINHKAGDEQRATAVLDTWVKRCDGYAFVSTRDRLDNHTIVVPGNESRQILWAKVQAMIRHANTIRNDFDWFLKTDDDTYVVIENLRLFLADHSPEDPIYFGNEFNYGYSGGYLSGGAGYVLANRAVQLIVENGFDSGLCNLTDHEVEEHRLEDCAIKVGVNHSGETLDDQGKGRFFPYAPETHFTPGNENLNGYSKYPLGHHLDCCSDRAISFHYITPINMYILEYFTYVLRRLKYDINTDSNPE</sequence>
<keyword evidence="7 12" id="KW-0812">Transmembrane</keyword>
<dbReference type="GO" id="GO:0016020">
    <property type="term" value="C:membrane"/>
    <property type="evidence" value="ECO:0007669"/>
    <property type="project" value="UniProtKB-SubCell"/>
</dbReference>
<evidence type="ECO:0000313" key="14">
    <source>
        <dbReference type="EMBL" id="OQV11569.1"/>
    </source>
</evidence>
<dbReference type="InterPro" id="IPR003378">
    <property type="entry name" value="Fringe-like_glycosylTrfase"/>
</dbReference>
<protein>
    <recommendedName>
        <fullName evidence="4">N-acetylgalactosaminide beta-1,3-galactosyltransferase</fullName>
        <ecNumber evidence="4">2.4.1.122</ecNumber>
    </recommendedName>
</protein>
<dbReference type="EC" id="2.4.1.122" evidence="4"/>
<evidence type="ECO:0000256" key="8">
    <source>
        <dbReference type="ARBA" id="ARBA00022741"/>
    </source>
</evidence>
<dbReference type="GO" id="GO:0016263">
    <property type="term" value="F:glycoprotein-N-acetylgalactosamine 3-beta-galactosyltransferase activity"/>
    <property type="evidence" value="ECO:0007669"/>
    <property type="project" value="UniProtKB-EC"/>
</dbReference>
<dbReference type="Pfam" id="PF02434">
    <property type="entry name" value="Fringe"/>
    <property type="match status" value="1"/>
</dbReference>
<dbReference type="PANTHER" id="PTHR23033:SF14">
    <property type="entry name" value="GLYCOPROTEIN-N-ACETYLGALACTOSAMINE 3-BETA-GALACTOSYLTRANSFERASE 1-RELATED"/>
    <property type="match status" value="1"/>
</dbReference>
<dbReference type="AlphaFoldDB" id="A0A1W0W8P1"/>
<keyword evidence="8" id="KW-0547">Nucleotide-binding</keyword>
<evidence type="ECO:0000313" key="15">
    <source>
        <dbReference type="Proteomes" id="UP000192578"/>
    </source>
</evidence>
<evidence type="ECO:0000256" key="12">
    <source>
        <dbReference type="SAM" id="Phobius"/>
    </source>
</evidence>
<comment type="similarity">
    <text evidence="3">Belongs to the glycosyltransferase 31 family. Beta3-Gal-T subfamily.</text>
</comment>
<reference evidence="15" key="1">
    <citation type="submission" date="2017-01" db="EMBL/GenBank/DDBJ databases">
        <title>Comparative genomics of anhydrobiosis in the tardigrade Hypsibius dujardini.</title>
        <authorList>
            <person name="Yoshida Y."/>
            <person name="Koutsovoulos G."/>
            <person name="Laetsch D."/>
            <person name="Stevens L."/>
            <person name="Kumar S."/>
            <person name="Horikawa D."/>
            <person name="Ishino K."/>
            <person name="Komine S."/>
            <person name="Tomita M."/>
            <person name="Blaxter M."/>
            <person name="Arakawa K."/>
        </authorList>
    </citation>
    <scope>NUCLEOTIDE SEQUENCE [LARGE SCALE GENOMIC DNA]</scope>
    <source>
        <strain evidence="15">Z151</strain>
    </source>
</reference>
<comment type="caution">
    <text evidence="14">The sequence shown here is derived from an EMBL/GenBank/DDBJ whole genome shotgun (WGS) entry which is preliminary data.</text>
</comment>
<evidence type="ECO:0000256" key="6">
    <source>
        <dbReference type="ARBA" id="ARBA00022679"/>
    </source>
</evidence>
<dbReference type="Gene3D" id="3.90.550.50">
    <property type="match status" value="1"/>
</dbReference>
<evidence type="ECO:0000256" key="3">
    <source>
        <dbReference type="ARBA" id="ARBA00006462"/>
    </source>
</evidence>
<evidence type="ECO:0000256" key="2">
    <source>
        <dbReference type="ARBA" id="ARBA00004922"/>
    </source>
</evidence>
<keyword evidence="9" id="KW-0735">Signal-anchor</keyword>
<name>A0A1W0W8P1_HYPEX</name>
<feature type="transmembrane region" description="Helical" evidence="12">
    <location>
        <begin position="15"/>
        <end position="35"/>
    </location>
</feature>
<dbReference type="PANTHER" id="PTHR23033">
    <property type="entry name" value="BETA1,3-GALACTOSYLTRANSFERASE"/>
    <property type="match status" value="1"/>
</dbReference>
<keyword evidence="15" id="KW-1185">Reference proteome</keyword>
<gene>
    <name evidence="14" type="ORF">BV898_14145</name>
</gene>
<evidence type="ECO:0000259" key="13">
    <source>
        <dbReference type="Pfam" id="PF02434"/>
    </source>
</evidence>
<evidence type="ECO:0000256" key="4">
    <source>
        <dbReference type="ARBA" id="ARBA00012557"/>
    </source>
</evidence>
<dbReference type="GO" id="GO:0000166">
    <property type="term" value="F:nucleotide binding"/>
    <property type="evidence" value="ECO:0007669"/>
    <property type="project" value="UniProtKB-KW"/>
</dbReference>
<keyword evidence="6" id="KW-0808">Transferase</keyword>
<accession>A0A1W0W8P1</accession>
<dbReference type="Proteomes" id="UP000192578">
    <property type="component" value="Unassembled WGS sequence"/>
</dbReference>